<dbReference type="GO" id="GO:0019894">
    <property type="term" value="F:kinesin binding"/>
    <property type="evidence" value="ECO:0007669"/>
    <property type="project" value="TreeGrafter"/>
</dbReference>
<dbReference type="GO" id="GO:0005814">
    <property type="term" value="C:centriole"/>
    <property type="evidence" value="ECO:0007669"/>
    <property type="project" value="TreeGrafter"/>
</dbReference>
<dbReference type="GO" id="GO:0042073">
    <property type="term" value="P:intraciliary transport"/>
    <property type="evidence" value="ECO:0007669"/>
    <property type="project" value="TreeGrafter"/>
</dbReference>
<organism evidence="1 2">
    <name type="scientific">Panagrolaimus superbus</name>
    <dbReference type="NCBI Taxonomy" id="310955"/>
    <lineage>
        <taxon>Eukaryota</taxon>
        <taxon>Metazoa</taxon>
        <taxon>Ecdysozoa</taxon>
        <taxon>Nematoda</taxon>
        <taxon>Chromadorea</taxon>
        <taxon>Rhabditida</taxon>
        <taxon>Tylenchina</taxon>
        <taxon>Panagrolaimomorpha</taxon>
        <taxon>Panagrolaimoidea</taxon>
        <taxon>Panagrolaimidae</taxon>
        <taxon>Panagrolaimus</taxon>
    </lineage>
</organism>
<keyword evidence="1" id="KW-1185">Reference proteome</keyword>
<dbReference type="GO" id="GO:0097546">
    <property type="term" value="C:ciliary base"/>
    <property type="evidence" value="ECO:0007669"/>
    <property type="project" value="TreeGrafter"/>
</dbReference>
<dbReference type="AlphaFoldDB" id="A0A914YAF3"/>
<accession>A0A914YAF3</accession>
<protein>
    <submittedName>
        <fullName evidence="2">Uncharacterized protein</fullName>
    </submittedName>
</protein>
<dbReference type="GO" id="GO:0097730">
    <property type="term" value="C:non-motile cilium"/>
    <property type="evidence" value="ECO:0007669"/>
    <property type="project" value="TreeGrafter"/>
</dbReference>
<proteinExistence type="predicted"/>
<dbReference type="GO" id="GO:1905515">
    <property type="term" value="P:non-motile cilium assembly"/>
    <property type="evidence" value="ECO:0007669"/>
    <property type="project" value="TreeGrafter"/>
</dbReference>
<dbReference type="PANTHER" id="PTHR44117">
    <property type="entry name" value="INTRAFLAGELLAR TRANSPORT PROTEIN 88 HOMOLOG"/>
    <property type="match status" value="1"/>
</dbReference>
<dbReference type="PANTHER" id="PTHR44117:SF1">
    <property type="entry name" value="INTRAFLAGELLAR TRANSPORT PROTEIN 88 HOMOLOG"/>
    <property type="match status" value="1"/>
</dbReference>
<dbReference type="GO" id="GO:0036064">
    <property type="term" value="C:ciliary basal body"/>
    <property type="evidence" value="ECO:0007669"/>
    <property type="project" value="TreeGrafter"/>
</dbReference>
<reference evidence="2" key="1">
    <citation type="submission" date="2022-11" db="UniProtKB">
        <authorList>
            <consortium name="WormBaseParasite"/>
        </authorList>
    </citation>
    <scope>IDENTIFICATION</scope>
</reference>
<name>A0A914YAF3_9BILA</name>
<evidence type="ECO:0000313" key="2">
    <source>
        <dbReference type="WBParaSite" id="PSU_v2.g16410.t1"/>
    </source>
</evidence>
<sequence>MVNNYNIFYICPKLFSYRSLFYPDSLRQWERNRKQQAERTILTAAKIISPRIASTFSDGYAWCVEAIKQSVYSSLAIELEINKAADLLKLGDVDAATEALIAFNNKESKVGSAAANNLALINFYVNF</sequence>
<dbReference type="WBParaSite" id="PSU_v2.g16410.t1">
    <property type="protein sequence ID" value="PSU_v2.g16410.t1"/>
    <property type="gene ID" value="PSU_v2.g16410"/>
</dbReference>
<evidence type="ECO:0000313" key="1">
    <source>
        <dbReference type="Proteomes" id="UP000887577"/>
    </source>
</evidence>
<dbReference type="Proteomes" id="UP000887577">
    <property type="component" value="Unplaced"/>
</dbReference>